<accession>A0A1I3X929</accession>
<protein>
    <submittedName>
        <fullName evidence="1">Uncharacterized protein</fullName>
    </submittedName>
</protein>
<sequence length="96" mass="10688">MAAMTSGLVASFDIFEARHRIILRIGVNVQIRAPLRIKPPNRNGFAFYLAPFHLAGQNLCADVQGHAHSQFGIAGAHYCIQVFRCRGFCQLVLYSQ</sequence>
<dbReference type="AlphaFoldDB" id="A0A1I3X929"/>
<dbReference type="Proteomes" id="UP000183299">
    <property type="component" value="Unassembled WGS sequence"/>
</dbReference>
<evidence type="ECO:0000313" key="1">
    <source>
        <dbReference type="EMBL" id="SFK15809.1"/>
    </source>
</evidence>
<keyword evidence="2" id="KW-1185">Reference proteome</keyword>
<gene>
    <name evidence="1" type="ORF">SAMN04488138_1437</name>
</gene>
<name>A0A1I3X929_9RHOB</name>
<evidence type="ECO:0000313" key="2">
    <source>
        <dbReference type="Proteomes" id="UP000183299"/>
    </source>
</evidence>
<reference evidence="1 2" key="1">
    <citation type="submission" date="2016-10" db="EMBL/GenBank/DDBJ databases">
        <authorList>
            <person name="de Groot N.N."/>
        </authorList>
    </citation>
    <scope>NUCLEOTIDE SEQUENCE [LARGE SCALE GENOMIC DNA]</scope>
    <source>
        <strain evidence="1 2">CGMCC 1.8891</strain>
    </source>
</reference>
<proteinExistence type="predicted"/>
<dbReference type="EMBL" id="FORY01000043">
    <property type="protein sequence ID" value="SFK15809.1"/>
    <property type="molecule type" value="Genomic_DNA"/>
</dbReference>
<organism evidence="1 2">
    <name type="scientific">Celeribacter halophilus</name>
    <dbReference type="NCBI Taxonomy" id="576117"/>
    <lineage>
        <taxon>Bacteria</taxon>
        <taxon>Pseudomonadati</taxon>
        <taxon>Pseudomonadota</taxon>
        <taxon>Alphaproteobacteria</taxon>
        <taxon>Rhodobacterales</taxon>
        <taxon>Roseobacteraceae</taxon>
        <taxon>Celeribacter</taxon>
    </lineage>
</organism>